<dbReference type="InterPro" id="IPR005002">
    <property type="entry name" value="PMM"/>
</dbReference>
<keyword evidence="3" id="KW-0460">Magnesium</keyword>
<dbReference type="Gene3D" id="3.30.1240.20">
    <property type="match status" value="1"/>
</dbReference>
<comment type="function">
    <text evidence="5">Involved in the synthesis of the GDP-mannose and dolichol-phosphate-mannose required for a number of critical mannosyl transfer reactions.</text>
</comment>
<comment type="subunit">
    <text evidence="5">Homodimer.</text>
</comment>
<keyword evidence="1 5" id="KW-0963">Cytoplasm</keyword>
<name>A0A1B0C3G1_9MUSC</name>
<dbReference type="EMBL" id="JXJN01024937">
    <property type="status" value="NOT_ANNOTATED_CDS"/>
    <property type="molecule type" value="Genomic_DNA"/>
</dbReference>
<dbReference type="GO" id="GO:0006487">
    <property type="term" value="P:protein N-linked glycosylation"/>
    <property type="evidence" value="ECO:0007669"/>
    <property type="project" value="TreeGrafter"/>
</dbReference>
<dbReference type="GO" id="GO:0009298">
    <property type="term" value="P:GDP-mannose biosynthetic process"/>
    <property type="evidence" value="ECO:0007669"/>
    <property type="project" value="InterPro"/>
</dbReference>
<organism evidence="6 7">
    <name type="scientific">Glossina palpalis gambiensis</name>
    <dbReference type="NCBI Taxonomy" id="67801"/>
    <lineage>
        <taxon>Eukaryota</taxon>
        <taxon>Metazoa</taxon>
        <taxon>Ecdysozoa</taxon>
        <taxon>Arthropoda</taxon>
        <taxon>Hexapoda</taxon>
        <taxon>Insecta</taxon>
        <taxon>Pterygota</taxon>
        <taxon>Neoptera</taxon>
        <taxon>Endopterygota</taxon>
        <taxon>Diptera</taxon>
        <taxon>Brachycera</taxon>
        <taxon>Muscomorpha</taxon>
        <taxon>Hippoboscoidea</taxon>
        <taxon>Glossinidae</taxon>
        <taxon>Glossina</taxon>
    </lineage>
</organism>
<reference evidence="7" key="1">
    <citation type="submission" date="2015-01" db="EMBL/GenBank/DDBJ databases">
        <authorList>
            <person name="Aksoy S."/>
            <person name="Warren W."/>
            <person name="Wilson R.K."/>
        </authorList>
    </citation>
    <scope>NUCLEOTIDE SEQUENCE [LARGE SCALE GENOMIC DNA]</scope>
    <source>
        <strain evidence="7">IAEA</strain>
    </source>
</reference>
<feature type="binding site" evidence="4">
    <location>
        <position position="93"/>
    </location>
    <ligand>
        <name>alpha-D-mannose 1-phosphate</name>
        <dbReference type="ChEBI" id="CHEBI:58409"/>
    </ligand>
</feature>
<comment type="subcellular location">
    <subcellularLocation>
        <location evidence="5">Cytoplasm</location>
    </subcellularLocation>
</comment>
<evidence type="ECO:0000256" key="1">
    <source>
        <dbReference type="ARBA" id="ARBA00022490"/>
    </source>
</evidence>
<dbReference type="AlphaFoldDB" id="A0A1B0C3G1"/>
<proteinExistence type="inferred from homology"/>
<dbReference type="Pfam" id="PF03332">
    <property type="entry name" value="PMM"/>
    <property type="match status" value="1"/>
</dbReference>
<sequence>MIDFLIKLRTKISIEYIGESLLEKHQLEEKTVQFYKENQLMSFGNVLTYVDENFYRKFLDIVLRYLSKLGIPKQNEYLYRVKKSYINISQIVRNYSKEESVEFLEYDT</sequence>
<keyword evidence="7" id="KW-1185">Reference proteome</keyword>
<accession>A0A1B0C3G1</accession>
<reference evidence="6" key="2">
    <citation type="submission" date="2020-05" db="UniProtKB">
        <authorList>
            <consortium name="EnsemblMetazoa"/>
        </authorList>
    </citation>
    <scope>IDENTIFICATION</scope>
    <source>
        <strain evidence="6">IAEA</strain>
    </source>
</reference>
<comment type="catalytic activity">
    <reaction evidence="5">
        <text>alpha-D-mannose 1-phosphate = D-mannose 6-phosphate</text>
        <dbReference type="Rhea" id="RHEA:11140"/>
        <dbReference type="ChEBI" id="CHEBI:58409"/>
        <dbReference type="ChEBI" id="CHEBI:58735"/>
        <dbReference type="EC" id="5.4.2.8"/>
    </reaction>
</comment>
<evidence type="ECO:0000313" key="7">
    <source>
        <dbReference type="Proteomes" id="UP000092460"/>
    </source>
</evidence>
<dbReference type="STRING" id="67801.A0A1B0C3G1"/>
<dbReference type="GO" id="GO:0006013">
    <property type="term" value="P:mannose metabolic process"/>
    <property type="evidence" value="ECO:0007669"/>
    <property type="project" value="TreeGrafter"/>
</dbReference>
<dbReference type="InterPro" id="IPR043169">
    <property type="entry name" value="PMM_cap"/>
</dbReference>
<evidence type="ECO:0000256" key="4">
    <source>
        <dbReference type="PIRSR" id="PIRSR605002-2"/>
    </source>
</evidence>
<comment type="similarity">
    <text evidence="5">Belongs to the eukaryotic PMM family.</text>
</comment>
<dbReference type="GO" id="GO:0005829">
    <property type="term" value="C:cytosol"/>
    <property type="evidence" value="ECO:0007669"/>
    <property type="project" value="TreeGrafter"/>
</dbReference>
<dbReference type="PANTHER" id="PTHR10466:SF0">
    <property type="entry name" value="PHOSPHOMANNOMUTASE"/>
    <property type="match status" value="1"/>
</dbReference>
<evidence type="ECO:0000256" key="2">
    <source>
        <dbReference type="ARBA" id="ARBA00022723"/>
    </source>
</evidence>
<protein>
    <recommendedName>
        <fullName evidence="5">Phosphomannomutase</fullName>
        <ecNumber evidence="5">5.4.2.8</ecNumber>
    </recommendedName>
</protein>
<evidence type="ECO:0000256" key="5">
    <source>
        <dbReference type="RuleBase" id="RU361118"/>
    </source>
</evidence>
<keyword evidence="5" id="KW-0413">Isomerase</keyword>
<dbReference type="Proteomes" id="UP000092460">
    <property type="component" value="Unassembled WGS sequence"/>
</dbReference>
<dbReference type="PANTHER" id="PTHR10466">
    <property type="entry name" value="PHOSPHOMANNOMUTASE"/>
    <property type="match status" value="1"/>
</dbReference>
<evidence type="ECO:0000313" key="6">
    <source>
        <dbReference type="EnsemblMetazoa" id="GPPI048045-PA"/>
    </source>
</evidence>
<dbReference type="GO" id="GO:0004615">
    <property type="term" value="F:phosphomannomutase activity"/>
    <property type="evidence" value="ECO:0007669"/>
    <property type="project" value="UniProtKB-EC"/>
</dbReference>
<comment type="pathway">
    <text evidence="5">Nucleotide-sugar biosynthesis; GDP-alpha-D-mannose biosynthesis; alpha-D-mannose 1-phosphate from D-fructose 6-phosphate: step 2/2.</text>
</comment>
<dbReference type="EnsemblMetazoa" id="GPPI048045-RA">
    <property type="protein sequence ID" value="GPPI048045-PA"/>
    <property type="gene ID" value="GPPI048045"/>
</dbReference>
<dbReference type="VEuPathDB" id="VectorBase:GPPI048045"/>
<dbReference type="EC" id="5.4.2.8" evidence="5"/>
<dbReference type="GO" id="GO:0046872">
    <property type="term" value="F:metal ion binding"/>
    <property type="evidence" value="ECO:0007669"/>
    <property type="project" value="UniProtKB-KW"/>
</dbReference>
<evidence type="ECO:0000256" key="3">
    <source>
        <dbReference type="ARBA" id="ARBA00022842"/>
    </source>
</evidence>
<keyword evidence="2" id="KW-0479">Metal-binding</keyword>